<keyword evidence="1" id="KW-0472">Membrane</keyword>
<gene>
    <name evidence="2" type="ORF">CBB_423</name>
</gene>
<keyword evidence="3" id="KW-1185">Reference proteome</keyword>
<evidence type="ECO:0000256" key="1">
    <source>
        <dbReference type="SAM" id="Phobius"/>
    </source>
</evidence>
<dbReference type="Proteomes" id="UP000223891">
    <property type="component" value="Segment"/>
</dbReference>
<protein>
    <submittedName>
        <fullName evidence="2">Uncharacterized protein</fullName>
    </submittedName>
</protein>
<proteinExistence type="predicted"/>
<reference evidence="3" key="1">
    <citation type="submission" date="2016-01" db="EMBL/GenBank/DDBJ databases">
        <title>Isolation and Characterization of Enterobacteria phage CBB.</title>
        <authorList>
            <person name="Buttimer C.T.H."/>
            <person name="Hendrix H."/>
            <person name="Alexandre H."/>
            <person name="O'Mahony J."/>
            <person name="Lavigne R."/>
            <person name="Coffey A."/>
        </authorList>
    </citation>
    <scope>NUCLEOTIDE SEQUENCE [LARGE SCALE GENOMIC DNA]</scope>
</reference>
<sequence length="71" mass="7786">MNTMFVIQLIISAILGVASSILYPGFKSGSYSSIFLAIIFISIFLMGKGFGELCTAMKLREDKPESGFKKK</sequence>
<keyword evidence="1" id="KW-1133">Transmembrane helix</keyword>
<feature type="transmembrane region" description="Helical" evidence="1">
    <location>
        <begin position="30"/>
        <end position="50"/>
    </location>
</feature>
<evidence type="ECO:0000313" key="3">
    <source>
        <dbReference type="Proteomes" id="UP000223891"/>
    </source>
</evidence>
<evidence type="ECO:0000313" key="2">
    <source>
        <dbReference type="EMBL" id="AMM43986.1"/>
    </source>
</evidence>
<name>A0A1L2CVG2_9CAUD</name>
<dbReference type="EMBL" id="KU574722">
    <property type="protein sequence ID" value="AMM43986.1"/>
    <property type="molecule type" value="Genomic_DNA"/>
</dbReference>
<organism evidence="2 3">
    <name type="scientific">Pectobacterium phage vB_PcaM_CBB</name>
    <dbReference type="NCBI Taxonomy" id="2772511"/>
    <lineage>
        <taxon>Viruses</taxon>
        <taxon>Duplodnaviria</taxon>
        <taxon>Heunggongvirae</taxon>
        <taxon>Uroviricota</taxon>
        <taxon>Caudoviricetes</taxon>
        <taxon>Mimasvirus</taxon>
        <taxon>Mimasvirus CBB</taxon>
    </lineage>
</organism>
<accession>A0A1L2CVG2</accession>
<keyword evidence="1" id="KW-0812">Transmembrane</keyword>